<dbReference type="EMBL" id="JACTAG010000002">
    <property type="protein sequence ID" value="MBD3664967.1"/>
    <property type="molecule type" value="Genomic_DNA"/>
</dbReference>
<accession>A0A927D7H0</accession>
<proteinExistence type="predicted"/>
<dbReference type="Pfam" id="PF09361">
    <property type="entry name" value="Phasin_2"/>
    <property type="match status" value="1"/>
</dbReference>
<dbReference type="InterPro" id="IPR018968">
    <property type="entry name" value="Phasin"/>
</dbReference>
<organism evidence="3 4">
    <name type="scientific">Sulfitobacter aestuariivivens</name>
    <dbReference type="NCBI Taxonomy" id="2766981"/>
    <lineage>
        <taxon>Bacteria</taxon>
        <taxon>Pseudomonadati</taxon>
        <taxon>Pseudomonadota</taxon>
        <taxon>Alphaproteobacteria</taxon>
        <taxon>Rhodobacterales</taxon>
        <taxon>Roseobacteraceae</taxon>
        <taxon>Sulfitobacter</taxon>
    </lineage>
</organism>
<keyword evidence="4" id="KW-1185">Reference proteome</keyword>
<dbReference type="Proteomes" id="UP000635142">
    <property type="component" value="Unassembled WGS sequence"/>
</dbReference>
<name>A0A927D7H0_9RHOB</name>
<reference evidence="3" key="1">
    <citation type="submission" date="2020-08" db="EMBL/GenBank/DDBJ databases">
        <title>Sulfitobacter aestuariivivens sp. nov., isolated from a tidal flat.</title>
        <authorList>
            <person name="Park S."/>
            <person name="Yoon J.-H."/>
        </authorList>
    </citation>
    <scope>NUCLEOTIDE SEQUENCE</scope>
    <source>
        <strain evidence="3">TSTF-M16</strain>
    </source>
</reference>
<evidence type="ECO:0000313" key="3">
    <source>
        <dbReference type="EMBL" id="MBD3664967.1"/>
    </source>
</evidence>
<dbReference type="AlphaFoldDB" id="A0A927D7H0"/>
<evidence type="ECO:0000313" key="4">
    <source>
        <dbReference type="Proteomes" id="UP000635142"/>
    </source>
</evidence>
<evidence type="ECO:0000256" key="1">
    <source>
        <dbReference type="SAM" id="MobiDB-lite"/>
    </source>
</evidence>
<evidence type="ECO:0000259" key="2">
    <source>
        <dbReference type="Pfam" id="PF09361"/>
    </source>
</evidence>
<feature type="domain" description="Phasin" evidence="2">
    <location>
        <begin position="78"/>
        <end position="172"/>
    </location>
</feature>
<feature type="region of interest" description="Disordered" evidence="1">
    <location>
        <begin position="1"/>
        <end position="22"/>
    </location>
</feature>
<gene>
    <name evidence="3" type="ORF">H9Q16_13625</name>
</gene>
<comment type="caution">
    <text evidence="3">The sequence shown here is derived from an EMBL/GenBank/DDBJ whole genome shotgun (WGS) entry which is preliminary data.</text>
</comment>
<protein>
    <submittedName>
        <fullName evidence="3">Phasin family protein</fullName>
    </submittedName>
</protein>
<sequence>MRSPKYISSGVDKQSGPTHGLMRMDKQMTKKTATTAKTTKAASKVEAETNKIVDRVTDGAREMVMRSTSTAKDRAENLFETTQEYNKTIEDVLVRAAKGYTNILGNIAEAAFVNVNRGINAAEKLASAKSLKDAMDVQTTYVREQSECSMNNARAAYDYVREVATENGEALRDNAAKMWKSNKAA</sequence>